<feature type="chain" id="PRO_5043813500" evidence="1">
    <location>
        <begin position="26"/>
        <end position="131"/>
    </location>
</feature>
<feature type="signal peptide" evidence="1">
    <location>
        <begin position="1"/>
        <end position="25"/>
    </location>
</feature>
<organism evidence="2 3">
    <name type="scientific">Flammeovirga yaeyamensis</name>
    <dbReference type="NCBI Taxonomy" id="367791"/>
    <lineage>
        <taxon>Bacteria</taxon>
        <taxon>Pseudomonadati</taxon>
        <taxon>Bacteroidota</taxon>
        <taxon>Cytophagia</taxon>
        <taxon>Cytophagales</taxon>
        <taxon>Flammeovirgaceae</taxon>
        <taxon>Flammeovirga</taxon>
    </lineage>
</organism>
<proteinExistence type="predicted"/>
<reference evidence="2 3" key="1">
    <citation type="submission" date="2021-05" db="EMBL/GenBank/DDBJ databases">
        <title>Comparative genomic studies on the polysaccharide-degrading batcterial strains of the Flammeovirga genus.</title>
        <authorList>
            <person name="Zewei F."/>
            <person name="Zheng Z."/>
            <person name="Yu L."/>
            <person name="Ruyue G."/>
            <person name="Yanhong M."/>
            <person name="Yuanyuan C."/>
            <person name="Jingyan G."/>
            <person name="Wenjun H."/>
        </authorList>
    </citation>
    <scope>NUCLEOTIDE SEQUENCE [LARGE SCALE GENOMIC DNA]</scope>
    <source>
        <strain evidence="2 3">NBRC:100898</strain>
    </source>
</reference>
<dbReference type="AlphaFoldDB" id="A0AAX1N992"/>
<sequence length="131" mass="15278">MKKFHLLFSGLFVFFSLVFSLMVKADNTIPADDKKEIIQEFNAQFEMGRATYQGDLIFVEMDIKALSEMLGWAPDMFEEYCDTANGQETFKLFCDYVKESHGFEFEKSGFKEIQISLMKNDEVVQTYQDKI</sequence>
<keyword evidence="1" id="KW-0732">Signal</keyword>
<accession>A0AAX1N992</accession>
<evidence type="ECO:0000313" key="2">
    <source>
        <dbReference type="EMBL" id="QWG02602.1"/>
    </source>
</evidence>
<dbReference type="Proteomes" id="UP000678679">
    <property type="component" value="Chromosome 1"/>
</dbReference>
<name>A0AAX1N992_9BACT</name>
<dbReference type="EMBL" id="CP076132">
    <property type="protein sequence ID" value="QWG02602.1"/>
    <property type="molecule type" value="Genomic_DNA"/>
</dbReference>
<keyword evidence="3" id="KW-1185">Reference proteome</keyword>
<evidence type="ECO:0000256" key="1">
    <source>
        <dbReference type="SAM" id="SignalP"/>
    </source>
</evidence>
<evidence type="ECO:0000313" key="3">
    <source>
        <dbReference type="Proteomes" id="UP000678679"/>
    </source>
</evidence>
<gene>
    <name evidence="2" type="ORF">KMW28_03230</name>
</gene>
<dbReference type="RefSeq" id="WP_066210179.1">
    <property type="nucleotide sequence ID" value="NZ_CP076132.1"/>
</dbReference>
<protein>
    <submittedName>
        <fullName evidence="2">Uncharacterized protein</fullName>
    </submittedName>
</protein>
<dbReference type="KEGG" id="fya:KMW28_03230"/>